<evidence type="ECO:0000313" key="2">
    <source>
        <dbReference type="Proteomes" id="UP000076555"/>
    </source>
</evidence>
<gene>
    <name evidence="1" type="ORF">A2T98_00495</name>
</gene>
<comment type="caution">
    <text evidence="1">The sequence shown here is derived from an EMBL/GenBank/DDBJ whole genome shotgun (WGS) entry which is preliminary data.</text>
</comment>
<name>A0A166L0R6_NODSP</name>
<organism evidence="1 2">
    <name type="scientific">Nodularia spumigena CENA596</name>
    <dbReference type="NCBI Taxonomy" id="1819295"/>
    <lineage>
        <taxon>Bacteria</taxon>
        <taxon>Bacillati</taxon>
        <taxon>Cyanobacteriota</taxon>
        <taxon>Cyanophyceae</taxon>
        <taxon>Nostocales</taxon>
        <taxon>Nodulariaceae</taxon>
        <taxon>Nodularia</taxon>
    </lineage>
</organism>
<dbReference type="Proteomes" id="UP000076555">
    <property type="component" value="Unassembled WGS sequence"/>
</dbReference>
<reference evidence="1 2" key="1">
    <citation type="submission" date="2016-04" db="EMBL/GenBank/DDBJ databases">
        <title>Draft Genome Assembly of the Bloom-forming Cyanobacterium Nodularia spumigena Strain CENA596 in Shrimp Production Ponds.</title>
        <authorList>
            <person name="Popin R.V."/>
            <person name="Rigonato J."/>
            <person name="Abreu V.A."/>
            <person name="Andreote A.P."/>
            <person name="Silveira S.B."/>
            <person name="Odebrecht C."/>
            <person name="Fiore M.F."/>
        </authorList>
    </citation>
    <scope>NUCLEOTIDE SEQUENCE [LARGE SCALE GENOMIC DNA]</scope>
    <source>
        <strain evidence="1 2">CENA596</strain>
    </source>
</reference>
<sequence>MTISAVVNLTRQKALLTVNFLTDIAFTNLQKIRIYLCLSVSICGRIILVVPIEVGIATAKVEINLGKF</sequence>
<dbReference type="EMBL" id="LWAJ01000006">
    <property type="protein sequence ID" value="KZL51762.1"/>
    <property type="molecule type" value="Genomic_DNA"/>
</dbReference>
<evidence type="ECO:0000313" key="1">
    <source>
        <dbReference type="EMBL" id="KZL51762.1"/>
    </source>
</evidence>
<proteinExistence type="predicted"/>
<accession>A0A166L0R6</accession>
<protein>
    <submittedName>
        <fullName evidence="1">Uncharacterized protein</fullName>
    </submittedName>
</protein>
<dbReference type="AlphaFoldDB" id="A0A166L0R6"/>